<dbReference type="AlphaFoldDB" id="A0A0A9AUE1"/>
<reference evidence="1" key="2">
    <citation type="journal article" date="2015" name="Data Brief">
        <title>Shoot transcriptome of the giant reed, Arundo donax.</title>
        <authorList>
            <person name="Barrero R.A."/>
            <person name="Guerrero F.D."/>
            <person name="Moolhuijzen P."/>
            <person name="Goolsby J.A."/>
            <person name="Tidwell J."/>
            <person name="Bellgard S.E."/>
            <person name="Bellgard M.I."/>
        </authorList>
    </citation>
    <scope>NUCLEOTIDE SEQUENCE</scope>
    <source>
        <tissue evidence="1">Shoot tissue taken approximately 20 cm above the soil surface</tissue>
    </source>
</reference>
<accession>A0A0A9AUE1</accession>
<organism evidence="1">
    <name type="scientific">Arundo donax</name>
    <name type="common">Giant reed</name>
    <name type="synonym">Donax arundinaceus</name>
    <dbReference type="NCBI Taxonomy" id="35708"/>
    <lineage>
        <taxon>Eukaryota</taxon>
        <taxon>Viridiplantae</taxon>
        <taxon>Streptophyta</taxon>
        <taxon>Embryophyta</taxon>
        <taxon>Tracheophyta</taxon>
        <taxon>Spermatophyta</taxon>
        <taxon>Magnoliopsida</taxon>
        <taxon>Liliopsida</taxon>
        <taxon>Poales</taxon>
        <taxon>Poaceae</taxon>
        <taxon>PACMAD clade</taxon>
        <taxon>Arundinoideae</taxon>
        <taxon>Arundineae</taxon>
        <taxon>Arundo</taxon>
    </lineage>
</organism>
<name>A0A0A9AUE1_ARUDO</name>
<proteinExistence type="predicted"/>
<protein>
    <submittedName>
        <fullName evidence="1">Uncharacterized protein</fullName>
    </submittedName>
</protein>
<dbReference type="EMBL" id="GBRH01247203">
    <property type="protein sequence ID" value="JAD50692.1"/>
    <property type="molecule type" value="Transcribed_RNA"/>
</dbReference>
<evidence type="ECO:0000313" key="1">
    <source>
        <dbReference type="EMBL" id="JAD50692.1"/>
    </source>
</evidence>
<sequence>MVLPLEEKSNQNATSDLWLVLGIHIIVYETNV</sequence>
<reference evidence="1" key="1">
    <citation type="submission" date="2014-09" db="EMBL/GenBank/DDBJ databases">
        <authorList>
            <person name="Magalhaes I.L.F."/>
            <person name="Oliveira U."/>
            <person name="Santos F.R."/>
            <person name="Vidigal T.H.D.A."/>
            <person name="Brescovit A.D."/>
            <person name="Santos A.J."/>
        </authorList>
    </citation>
    <scope>NUCLEOTIDE SEQUENCE</scope>
    <source>
        <tissue evidence="1">Shoot tissue taken approximately 20 cm above the soil surface</tissue>
    </source>
</reference>